<organism evidence="1 2">
    <name type="scientific">Tilletia caries</name>
    <name type="common">wheat bunt fungus</name>
    <dbReference type="NCBI Taxonomy" id="13290"/>
    <lineage>
        <taxon>Eukaryota</taxon>
        <taxon>Fungi</taxon>
        <taxon>Dikarya</taxon>
        <taxon>Basidiomycota</taxon>
        <taxon>Ustilaginomycotina</taxon>
        <taxon>Exobasidiomycetes</taxon>
        <taxon>Tilletiales</taxon>
        <taxon>Tilletiaceae</taxon>
        <taxon>Tilletia</taxon>
    </lineage>
</organism>
<reference evidence="1" key="2">
    <citation type="journal article" date="2019" name="IMA Fungus">
        <title>Genome sequencing and comparison of five Tilletia species to identify candidate genes for the detection of regulated species infecting wheat.</title>
        <authorList>
            <person name="Nguyen H.D.T."/>
            <person name="Sultana T."/>
            <person name="Kesanakurti P."/>
            <person name="Hambleton S."/>
        </authorList>
    </citation>
    <scope>NUCLEOTIDE SEQUENCE</scope>
    <source>
        <strain evidence="1">DAOMC 238032</strain>
    </source>
</reference>
<protein>
    <submittedName>
        <fullName evidence="1">Uncharacterized protein</fullName>
    </submittedName>
</protein>
<accession>A0A8T8SKD8</accession>
<gene>
    <name evidence="1" type="ORF">A4X03_0g8081</name>
</gene>
<proteinExistence type="predicted"/>
<reference evidence="1" key="1">
    <citation type="submission" date="2016-04" db="EMBL/GenBank/DDBJ databases">
        <authorList>
            <person name="Nguyen H.D."/>
            <person name="Kesanakurti P."/>
            <person name="Cullis J."/>
            <person name="Levesque C.A."/>
            <person name="Hambleton S."/>
        </authorList>
    </citation>
    <scope>NUCLEOTIDE SEQUENCE</scope>
    <source>
        <strain evidence="1">DAOMC 238032</strain>
    </source>
</reference>
<evidence type="ECO:0000313" key="2">
    <source>
        <dbReference type="Proteomes" id="UP000077671"/>
    </source>
</evidence>
<comment type="caution">
    <text evidence="1">The sequence shown here is derived from an EMBL/GenBank/DDBJ whole genome shotgun (WGS) entry which is preliminary data.</text>
</comment>
<dbReference type="AlphaFoldDB" id="A0A8T8SKD8"/>
<dbReference type="Proteomes" id="UP000077671">
    <property type="component" value="Unassembled WGS sequence"/>
</dbReference>
<name>A0A8T8SKD8_9BASI</name>
<sequence>MGRDRSDMLQALGGDAFPFKNRETFLALALKLSPKHAILNTVLALALDFSGQLNANRVPSVNACVASMAAARAEVGMSMNRHQSVDGKIFWSSTIQQKLTFDFSNPSIRPKLQVLPRQDEEFAEFWDGSALSAQRDTRRTPPMWLRADQAQIFTDETVRLRDKRLVRPLNFFRAAAASEGVLSEGRLVYARDDSLPLELLDSVLTFDPVDIDVNFSDALRQRQIVDRDGKELPSINPLRTMAKGRLIFQVPVILFVDETSGTTTKRWNEHVAVYMSNAGLERKDMDSPSNIKLLSVSTNVGAEDLLSVFADELVQLQEQPFSVFDAWLETEVLVRPHLVCCVADNPMAATLCGSIGMRGLFACRRCRVGGTKKVMKTQRGFQKLLELGEVKTAKQLGLVKYVWTQMLFKATEAQKIEIGARLSAAPLSGIADFKALRGPWLVSNSGGLAGKDLKYIAQVAANAFYPMMQDGTMDLGMWAAWSAVGILGRLLFIENVARKDLETYKDNLLSAIMAFYSSAAASFPSQVAAKPKYNIMLHMIENIDQFGPPKGFSAERYEAFNAVIRKASICSNRSAPSKDILQRVQDQELIRHVVSAGCWMKGGEVRKPSPLLHQLPSDALKAEFSILDPPSISSQTSVKFLLSAQGDRIGVGAFATINHDVSSEKRSIVRMDELRRLEDGTMMTTVTHMNCDVDASGLEPIVLKVGRQQSGTSSLSDVRPPP</sequence>
<dbReference type="EMBL" id="LWDD02002223">
    <property type="protein sequence ID" value="KAE8241808.1"/>
    <property type="molecule type" value="Genomic_DNA"/>
</dbReference>
<dbReference type="PANTHER" id="PTHR31912">
    <property type="entry name" value="IP13529P"/>
    <property type="match status" value="1"/>
</dbReference>
<dbReference type="PANTHER" id="PTHR31912:SF34">
    <property type="entry name" value="NOTOCHORD-RELATED PROTEIN"/>
    <property type="match status" value="1"/>
</dbReference>
<evidence type="ECO:0000313" key="1">
    <source>
        <dbReference type="EMBL" id="KAE8241808.1"/>
    </source>
</evidence>